<dbReference type="AlphaFoldDB" id="A0A6P9ACD7"/>
<dbReference type="InterPro" id="IPR003598">
    <property type="entry name" value="Ig_sub2"/>
</dbReference>
<dbReference type="KEGG" id="tpal:117653476"/>
<dbReference type="PANTHER" id="PTHR13817:SF171">
    <property type="entry name" value="STRETCHIN-MLCK, ISOFORM U"/>
    <property type="match status" value="1"/>
</dbReference>
<feature type="domain" description="Ig-like" evidence="4">
    <location>
        <begin position="146"/>
        <end position="237"/>
    </location>
</feature>
<dbReference type="CDD" id="cd00063">
    <property type="entry name" value="FN3"/>
    <property type="match status" value="1"/>
</dbReference>
<dbReference type="GO" id="GO:0030154">
    <property type="term" value="P:cell differentiation"/>
    <property type="evidence" value="ECO:0007669"/>
    <property type="project" value="UniProtKB-ARBA"/>
</dbReference>
<dbReference type="InterPro" id="IPR007110">
    <property type="entry name" value="Ig-like_dom"/>
</dbReference>
<dbReference type="SMART" id="SM00409">
    <property type="entry name" value="IG"/>
    <property type="match status" value="1"/>
</dbReference>
<evidence type="ECO:0000313" key="7">
    <source>
        <dbReference type="RefSeq" id="XP_034255054.1"/>
    </source>
</evidence>
<dbReference type="InterPro" id="IPR036116">
    <property type="entry name" value="FN3_sf"/>
</dbReference>
<accession>A0A6P9ACD7</accession>
<comment type="similarity">
    <text evidence="1">Belongs to the protein kinase superfamily. CAMK Ser/Thr protein kinase family.</text>
</comment>
<sequence>MTIAEMSGGLCQSVMHDLKDTWAKSGGLAADFLLYLAADHEVPGPIAGEPEITDCGRNCVTLSWPKPLHSGDAPVLAYRIEAWRLGSEGGARWRELGISPTNAYDAFGLVAGKDYRLRITPRNRHGWGEPLVSAPLHVQLAAPLLPEFTRPLPGQIKALRGQDITVDCQVRGDPSPQTRWSLDSDPLADGADGRVSTTREAGLCRLSIRGVRDEDAGRYCCEASNAAGRVSTFVRLTVVTDPQLLHADTKLRRDFKGAEIT</sequence>
<evidence type="ECO:0000256" key="2">
    <source>
        <dbReference type="ARBA" id="ARBA00022737"/>
    </source>
</evidence>
<dbReference type="Proteomes" id="UP000515158">
    <property type="component" value="Unplaced"/>
</dbReference>
<evidence type="ECO:0000313" key="6">
    <source>
        <dbReference type="Proteomes" id="UP000515158"/>
    </source>
</evidence>
<dbReference type="PROSITE" id="PS50853">
    <property type="entry name" value="FN3"/>
    <property type="match status" value="1"/>
</dbReference>
<dbReference type="Pfam" id="PF07679">
    <property type="entry name" value="I-set"/>
    <property type="match status" value="1"/>
</dbReference>
<dbReference type="SUPFAM" id="SSF48726">
    <property type="entry name" value="Immunoglobulin"/>
    <property type="match status" value="1"/>
</dbReference>
<dbReference type="PANTHER" id="PTHR13817">
    <property type="entry name" value="TITIN"/>
    <property type="match status" value="1"/>
</dbReference>
<dbReference type="RefSeq" id="XP_034255054.1">
    <property type="nucleotide sequence ID" value="XM_034399163.1"/>
</dbReference>
<dbReference type="InterPro" id="IPR003599">
    <property type="entry name" value="Ig_sub"/>
</dbReference>
<evidence type="ECO:0000256" key="3">
    <source>
        <dbReference type="ARBA" id="ARBA00023319"/>
    </source>
</evidence>
<gene>
    <name evidence="7" type="primary">LOC117653476</name>
</gene>
<evidence type="ECO:0000256" key="1">
    <source>
        <dbReference type="ARBA" id="ARBA00006692"/>
    </source>
</evidence>
<proteinExistence type="inferred from homology"/>
<dbReference type="GeneID" id="117653476"/>
<dbReference type="FunFam" id="2.60.40.10:FF:000080">
    <property type="entry name" value="Myosin light chain kinase, smooth muscle"/>
    <property type="match status" value="1"/>
</dbReference>
<keyword evidence="3" id="KW-0393">Immunoglobulin domain</keyword>
<dbReference type="InterPro" id="IPR050964">
    <property type="entry name" value="Striated_Muscle_Regulatory"/>
</dbReference>
<dbReference type="InterPro" id="IPR003961">
    <property type="entry name" value="FN3_dom"/>
</dbReference>
<name>A0A6P9ACD7_THRPL</name>
<feature type="domain" description="Fibronectin type-III" evidence="5">
    <location>
        <begin position="42"/>
        <end position="141"/>
    </location>
</feature>
<evidence type="ECO:0000259" key="5">
    <source>
        <dbReference type="PROSITE" id="PS50853"/>
    </source>
</evidence>
<dbReference type="InterPro" id="IPR036179">
    <property type="entry name" value="Ig-like_dom_sf"/>
</dbReference>
<keyword evidence="6" id="KW-1185">Reference proteome</keyword>
<protein>
    <submittedName>
        <fullName evidence="7">Myosin light chain kinase, smooth muscle-like</fullName>
    </submittedName>
</protein>
<dbReference type="Pfam" id="PF00041">
    <property type="entry name" value="fn3"/>
    <property type="match status" value="1"/>
</dbReference>
<dbReference type="InParanoid" id="A0A6P9ACD7"/>
<dbReference type="PROSITE" id="PS50835">
    <property type="entry name" value="IG_LIKE"/>
    <property type="match status" value="1"/>
</dbReference>
<keyword evidence="2" id="KW-0677">Repeat</keyword>
<evidence type="ECO:0000259" key="4">
    <source>
        <dbReference type="PROSITE" id="PS50835"/>
    </source>
</evidence>
<dbReference type="OrthoDB" id="10260894at2759"/>
<dbReference type="InterPro" id="IPR013783">
    <property type="entry name" value="Ig-like_fold"/>
</dbReference>
<dbReference type="InterPro" id="IPR013098">
    <property type="entry name" value="Ig_I-set"/>
</dbReference>
<dbReference type="GO" id="GO:0009653">
    <property type="term" value="P:anatomical structure morphogenesis"/>
    <property type="evidence" value="ECO:0007669"/>
    <property type="project" value="UniProtKB-ARBA"/>
</dbReference>
<dbReference type="Gene3D" id="2.60.40.10">
    <property type="entry name" value="Immunoglobulins"/>
    <property type="match status" value="2"/>
</dbReference>
<dbReference type="SUPFAM" id="SSF49265">
    <property type="entry name" value="Fibronectin type III"/>
    <property type="match status" value="1"/>
</dbReference>
<organism evidence="7">
    <name type="scientific">Thrips palmi</name>
    <name type="common">Melon thrips</name>
    <dbReference type="NCBI Taxonomy" id="161013"/>
    <lineage>
        <taxon>Eukaryota</taxon>
        <taxon>Metazoa</taxon>
        <taxon>Ecdysozoa</taxon>
        <taxon>Arthropoda</taxon>
        <taxon>Hexapoda</taxon>
        <taxon>Insecta</taxon>
        <taxon>Pterygota</taxon>
        <taxon>Neoptera</taxon>
        <taxon>Paraneoptera</taxon>
        <taxon>Thysanoptera</taxon>
        <taxon>Terebrantia</taxon>
        <taxon>Thripoidea</taxon>
        <taxon>Thripidae</taxon>
        <taxon>Thrips</taxon>
    </lineage>
</organism>
<dbReference type="SMART" id="SM00060">
    <property type="entry name" value="FN3"/>
    <property type="match status" value="1"/>
</dbReference>
<reference evidence="7" key="1">
    <citation type="submission" date="2025-08" db="UniProtKB">
        <authorList>
            <consortium name="RefSeq"/>
        </authorList>
    </citation>
    <scope>IDENTIFICATION</scope>
    <source>
        <tissue evidence="7">Total insect</tissue>
    </source>
</reference>
<dbReference type="SMART" id="SM00408">
    <property type="entry name" value="IGc2"/>
    <property type="match status" value="1"/>
</dbReference>